<gene>
    <name evidence="2" type="ORF">EMPG_10373</name>
</gene>
<dbReference type="SUPFAM" id="SSF54637">
    <property type="entry name" value="Thioesterase/thiol ester dehydrase-isomerase"/>
    <property type="match status" value="1"/>
</dbReference>
<evidence type="ECO:0000256" key="1">
    <source>
        <dbReference type="SAM" id="MobiDB-lite"/>
    </source>
</evidence>
<feature type="compositionally biased region" description="Low complexity" evidence="1">
    <location>
        <begin position="22"/>
        <end position="35"/>
    </location>
</feature>
<comment type="caution">
    <text evidence="2">The sequence shown here is derived from an EMBL/GenBank/DDBJ whole genome shotgun (WGS) entry which is preliminary data.</text>
</comment>
<evidence type="ECO:0000313" key="2">
    <source>
        <dbReference type="EMBL" id="KLJ06192.1"/>
    </source>
</evidence>
<evidence type="ECO:0000313" key="3">
    <source>
        <dbReference type="Proteomes" id="UP000053573"/>
    </source>
</evidence>
<name>A0A0H1B5B5_9EURO</name>
<dbReference type="InterPro" id="IPR050563">
    <property type="entry name" value="4-hydroxybenzoyl-CoA_TE"/>
</dbReference>
<dbReference type="EMBL" id="LDEV01003254">
    <property type="protein sequence ID" value="KLJ06192.1"/>
    <property type="molecule type" value="Genomic_DNA"/>
</dbReference>
<feature type="compositionally biased region" description="Basic and acidic residues" evidence="1">
    <location>
        <begin position="286"/>
        <end position="297"/>
    </location>
</feature>
<feature type="region of interest" description="Disordered" evidence="1">
    <location>
        <begin position="22"/>
        <end position="50"/>
    </location>
</feature>
<dbReference type="Gene3D" id="3.10.129.10">
    <property type="entry name" value="Hotdog Thioesterase"/>
    <property type="match status" value="1"/>
</dbReference>
<protein>
    <recommendedName>
        <fullName evidence="4">Thioesterase</fullName>
    </recommendedName>
</protein>
<dbReference type="PANTHER" id="PTHR31793">
    <property type="entry name" value="4-HYDROXYBENZOYL-COA THIOESTERASE FAMILY MEMBER"/>
    <property type="match status" value="1"/>
</dbReference>
<dbReference type="AlphaFoldDB" id="A0A0H1B5B5"/>
<organism evidence="2 3">
    <name type="scientific">Blastomyces silverae</name>
    <dbReference type="NCBI Taxonomy" id="2060906"/>
    <lineage>
        <taxon>Eukaryota</taxon>
        <taxon>Fungi</taxon>
        <taxon>Dikarya</taxon>
        <taxon>Ascomycota</taxon>
        <taxon>Pezizomycotina</taxon>
        <taxon>Eurotiomycetes</taxon>
        <taxon>Eurotiomycetidae</taxon>
        <taxon>Onygenales</taxon>
        <taxon>Ajellomycetaceae</taxon>
        <taxon>Blastomyces</taxon>
    </lineage>
</organism>
<reference evidence="3" key="1">
    <citation type="journal article" date="2015" name="PLoS Genet.">
        <title>The dynamic genome and transcriptome of the human fungal pathogen Blastomyces and close relative Emmonsia.</title>
        <authorList>
            <person name="Munoz J.F."/>
            <person name="Gauthier G.M."/>
            <person name="Desjardins C.A."/>
            <person name="Gallo J.E."/>
            <person name="Holder J."/>
            <person name="Sullivan T.D."/>
            <person name="Marty A.J."/>
            <person name="Carmen J.C."/>
            <person name="Chen Z."/>
            <person name="Ding L."/>
            <person name="Gujja S."/>
            <person name="Magrini V."/>
            <person name="Misas E."/>
            <person name="Mitreva M."/>
            <person name="Priest M."/>
            <person name="Saif S."/>
            <person name="Whiston E.A."/>
            <person name="Young S."/>
            <person name="Zeng Q."/>
            <person name="Goldman W.E."/>
            <person name="Mardis E.R."/>
            <person name="Taylor J.W."/>
            <person name="McEwen J.G."/>
            <person name="Clay O.K."/>
            <person name="Klein B.S."/>
            <person name="Cuomo C.A."/>
        </authorList>
    </citation>
    <scope>NUCLEOTIDE SEQUENCE [LARGE SCALE GENOMIC DNA]</scope>
    <source>
        <strain evidence="3">UAMH 139</strain>
    </source>
</reference>
<dbReference type="Proteomes" id="UP000053573">
    <property type="component" value="Unassembled WGS sequence"/>
</dbReference>
<dbReference type="CDD" id="cd00586">
    <property type="entry name" value="4HBT"/>
    <property type="match status" value="1"/>
</dbReference>
<evidence type="ECO:0008006" key="4">
    <source>
        <dbReference type="Google" id="ProtNLM"/>
    </source>
</evidence>
<dbReference type="GO" id="GO:0047617">
    <property type="term" value="F:fatty acyl-CoA hydrolase activity"/>
    <property type="evidence" value="ECO:0007669"/>
    <property type="project" value="TreeGrafter"/>
</dbReference>
<accession>A0A0H1B5B5</accession>
<feature type="region of interest" description="Disordered" evidence="1">
    <location>
        <begin position="286"/>
        <end position="305"/>
    </location>
</feature>
<dbReference type="Pfam" id="PF13279">
    <property type="entry name" value="4HBT_2"/>
    <property type="match status" value="1"/>
</dbReference>
<proteinExistence type="predicted"/>
<dbReference type="InterPro" id="IPR029069">
    <property type="entry name" value="HotDog_dom_sf"/>
</dbReference>
<sequence>MAVPRAFWRQKLQFQPRLLPPNSRSVASSAVANARTAVHQSSHHPPSAPVAREFDSRWLSTIKGRLGKCLAFGLKSHQVNEAGEILQVLARDWRELTAGSEGFLTGVERQGLYRHNVVWGEMDVMVWHVNNVSYVRYAETARVNWARNIGTHVDRANKRAWINLLGSTGVGLILKSIKIDYKFPMTAPDKISVYHKLSHPPPAPSSPASSSYSSFQLDVLILSEAHQRPAARCHEDIVTYDYQLGRKVKTLPPFMMDQFRKTWELQEESRRTWGLKVKEIEDRVRGLETSSWDRPDAVEDIGSSR</sequence>
<dbReference type="OrthoDB" id="5538558at2759"/>
<keyword evidence="3" id="KW-1185">Reference proteome</keyword>
<dbReference type="PANTHER" id="PTHR31793:SF39">
    <property type="entry name" value="THIOESTERASE_THIOL ESTER DEHYDRASE-ISOMERASE"/>
    <property type="match status" value="1"/>
</dbReference>